<evidence type="ECO:0000313" key="20">
    <source>
        <dbReference type="EMBL" id="KAJ3035692.1"/>
    </source>
</evidence>
<dbReference type="PANTHER" id="PTHR12341">
    <property type="entry name" value="5'-&gt;3' EXORIBONUCLEASE"/>
    <property type="match status" value="1"/>
</dbReference>
<feature type="compositionally biased region" description="Low complexity" evidence="18">
    <location>
        <begin position="501"/>
        <end position="520"/>
    </location>
</feature>
<dbReference type="AlphaFoldDB" id="A0AAD5WZ79"/>
<dbReference type="Gene3D" id="3.40.50.12390">
    <property type="match status" value="2"/>
</dbReference>
<protein>
    <recommendedName>
        <fullName evidence="3">5'-3' exoribonuclease 2</fullName>
    </recommendedName>
</protein>
<dbReference type="PIRSF" id="PIRSF037239">
    <property type="entry name" value="Exonuclease_Xrn2"/>
    <property type="match status" value="1"/>
</dbReference>
<comment type="subcellular location">
    <subcellularLocation>
        <location evidence="1">Nucleus</location>
    </subcellularLocation>
</comment>
<dbReference type="InterPro" id="IPR041412">
    <property type="entry name" value="Xrn1_helical"/>
</dbReference>
<dbReference type="GO" id="GO:0008270">
    <property type="term" value="F:zinc ion binding"/>
    <property type="evidence" value="ECO:0007669"/>
    <property type="project" value="UniProtKB-KW"/>
</dbReference>
<name>A0AAD5WZ79_9FUNG</name>
<feature type="compositionally biased region" description="Basic and acidic residues" evidence="18">
    <location>
        <begin position="421"/>
        <end position="434"/>
    </location>
</feature>
<keyword evidence="4" id="KW-0804">Transcription</keyword>
<evidence type="ECO:0000256" key="17">
    <source>
        <dbReference type="PROSITE-ProRule" id="PRU00047"/>
    </source>
</evidence>
<dbReference type="PANTHER" id="PTHR12341:SF41">
    <property type="entry name" value="5'-3' EXORIBONUCLEASE 2"/>
    <property type="match status" value="1"/>
</dbReference>
<dbReference type="SUPFAM" id="SSF57756">
    <property type="entry name" value="Retrovirus zinc finger-like domains"/>
    <property type="match status" value="1"/>
</dbReference>
<accession>A0AAD5WZ79</accession>
<dbReference type="FunFam" id="1.25.40.1050:FF:000002">
    <property type="entry name" value="5'-3' exoribonuclease"/>
    <property type="match status" value="1"/>
</dbReference>
<dbReference type="Pfam" id="PF17846">
    <property type="entry name" value="XRN_M"/>
    <property type="match status" value="2"/>
</dbReference>
<evidence type="ECO:0000256" key="4">
    <source>
        <dbReference type="ARBA" id="ARBA00022472"/>
    </source>
</evidence>
<keyword evidence="14" id="KW-0539">Nucleus</keyword>
<comment type="caution">
    <text evidence="20">The sequence shown here is derived from an EMBL/GenBank/DDBJ whole genome shotgun (WGS) entry which is preliminary data.</text>
</comment>
<dbReference type="GO" id="GO:0006364">
    <property type="term" value="P:rRNA processing"/>
    <property type="evidence" value="ECO:0007669"/>
    <property type="project" value="UniProtKB-KW"/>
</dbReference>
<evidence type="ECO:0000256" key="18">
    <source>
        <dbReference type="SAM" id="MobiDB-lite"/>
    </source>
</evidence>
<dbReference type="Gene3D" id="1.25.40.1050">
    <property type="match status" value="1"/>
</dbReference>
<organism evidence="20 21">
    <name type="scientific">Rhizophlyctis rosea</name>
    <dbReference type="NCBI Taxonomy" id="64517"/>
    <lineage>
        <taxon>Eukaryota</taxon>
        <taxon>Fungi</taxon>
        <taxon>Fungi incertae sedis</taxon>
        <taxon>Chytridiomycota</taxon>
        <taxon>Chytridiomycota incertae sedis</taxon>
        <taxon>Chytridiomycetes</taxon>
        <taxon>Rhizophlyctidales</taxon>
        <taxon>Rhizophlyctidaceae</taxon>
        <taxon>Rhizophlyctis</taxon>
    </lineage>
</organism>
<dbReference type="InterPro" id="IPR027073">
    <property type="entry name" value="5_3_exoribonuclease"/>
</dbReference>
<dbReference type="Proteomes" id="UP001212841">
    <property type="component" value="Unassembled WGS sequence"/>
</dbReference>
<dbReference type="GO" id="GO:0006397">
    <property type="term" value="P:mRNA processing"/>
    <property type="evidence" value="ECO:0007669"/>
    <property type="project" value="UniProtKB-KW"/>
</dbReference>
<comment type="subunit">
    <text evidence="16">Interacts with RAI1; the interaction is direct, stabilizes RAT1 protein structure and may stimulate its exoribonuclease activity. The interaction also stimulates RAI1 pyrophosphohydrolase activity, probably by recruiting it to mRNA substrates.</text>
</comment>
<proteinExistence type="inferred from homology"/>
<feature type="domain" description="CCHC-type" evidence="19">
    <location>
        <begin position="264"/>
        <end position="277"/>
    </location>
</feature>
<feature type="region of interest" description="Disordered" evidence="18">
    <location>
        <begin position="420"/>
        <end position="440"/>
    </location>
</feature>
<evidence type="ECO:0000256" key="16">
    <source>
        <dbReference type="ARBA" id="ARBA00046943"/>
    </source>
</evidence>
<keyword evidence="11" id="KW-0862">Zinc</keyword>
<dbReference type="GO" id="GO:0006353">
    <property type="term" value="P:DNA-templated transcription termination"/>
    <property type="evidence" value="ECO:0007669"/>
    <property type="project" value="UniProtKB-KW"/>
</dbReference>
<dbReference type="GO" id="GO:0003723">
    <property type="term" value="F:RNA binding"/>
    <property type="evidence" value="ECO:0007669"/>
    <property type="project" value="TreeGrafter"/>
</dbReference>
<keyword evidence="4" id="KW-0805">Transcription regulation</keyword>
<dbReference type="GO" id="GO:0004534">
    <property type="term" value="F:5'-3' RNA exonuclease activity"/>
    <property type="evidence" value="ECO:0007669"/>
    <property type="project" value="InterPro"/>
</dbReference>
<evidence type="ECO:0000256" key="1">
    <source>
        <dbReference type="ARBA" id="ARBA00004123"/>
    </source>
</evidence>
<keyword evidence="12" id="KW-0269">Exonuclease</keyword>
<gene>
    <name evidence="20" type="primary">RAT1</name>
    <name evidence="20" type="ORF">HK097_004131</name>
</gene>
<evidence type="ECO:0000256" key="11">
    <source>
        <dbReference type="ARBA" id="ARBA00022833"/>
    </source>
</evidence>
<evidence type="ECO:0000256" key="5">
    <source>
        <dbReference type="ARBA" id="ARBA00022552"/>
    </source>
</evidence>
<evidence type="ECO:0000256" key="3">
    <source>
        <dbReference type="ARBA" id="ARBA00013845"/>
    </source>
</evidence>
<dbReference type="Pfam" id="PF00098">
    <property type="entry name" value="zf-CCHC"/>
    <property type="match status" value="1"/>
</dbReference>
<dbReference type="EMBL" id="JADGJD010002018">
    <property type="protein sequence ID" value="KAJ3035692.1"/>
    <property type="molecule type" value="Genomic_DNA"/>
</dbReference>
<feature type="compositionally biased region" description="Acidic residues" evidence="18">
    <location>
        <begin position="553"/>
        <end position="574"/>
    </location>
</feature>
<evidence type="ECO:0000256" key="14">
    <source>
        <dbReference type="ARBA" id="ARBA00023242"/>
    </source>
</evidence>
<keyword evidence="9 17" id="KW-0863">Zinc-finger</keyword>
<dbReference type="InterPro" id="IPR017151">
    <property type="entry name" value="Xrn2/3/4"/>
</dbReference>
<comment type="similarity">
    <text evidence="2">Belongs to the 5'-3' exonuclease family. XRN2/RAT1 subfamily.</text>
</comment>
<dbReference type="PROSITE" id="PS50158">
    <property type="entry name" value="ZF_CCHC"/>
    <property type="match status" value="1"/>
</dbReference>
<evidence type="ECO:0000259" key="19">
    <source>
        <dbReference type="PROSITE" id="PS50158"/>
    </source>
</evidence>
<dbReference type="Pfam" id="PF03159">
    <property type="entry name" value="XRN_N"/>
    <property type="match status" value="1"/>
</dbReference>
<feature type="compositionally biased region" description="Acidic residues" evidence="18">
    <location>
        <begin position="528"/>
        <end position="542"/>
    </location>
</feature>
<evidence type="ECO:0000256" key="7">
    <source>
        <dbReference type="ARBA" id="ARBA00022722"/>
    </source>
</evidence>
<keyword evidence="6" id="KW-0507">mRNA processing</keyword>
<keyword evidence="4" id="KW-0806">Transcription termination</keyword>
<evidence type="ECO:0000256" key="8">
    <source>
        <dbReference type="ARBA" id="ARBA00022723"/>
    </source>
</evidence>
<evidence type="ECO:0000256" key="10">
    <source>
        <dbReference type="ARBA" id="ARBA00022801"/>
    </source>
</evidence>
<comment type="function">
    <text evidence="15">Possesses 5'-&gt;3' exoribonuclease activity. Required for the processing of nuclear mRNA and rRNA precursors. May promote the termination of transcription by RNA polymerase II. Essential for vegetative cell growth and chromosome segregation.</text>
</comment>
<reference evidence="20" key="1">
    <citation type="submission" date="2020-05" db="EMBL/GenBank/DDBJ databases">
        <title>Phylogenomic resolution of chytrid fungi.</title>
        <authorList>
            <person name="Stajich J.E."/>
            <person name="Amses K."/>
            <person name="Simmons R."/>
            <person name="Seto K."/>
            <person name="Myers J."/>
            <person name="Bonds A."/>
            <person name="Quandt C.A."/>
            <person name="Barry K."/>
            <person name="Liu P."/>
            <person name="Grigoriev I."/>
            <person name="Longcore J.E."/>
            <person name="James T.Y."/>
        </authorList>
    </citation>
    <scope>NUCLEOTIDE SEQUENCE</scope>
    <source>
        <strain evidence="20">JEL0318</strain>
    </source>
</reference>
<dbReference type="GO" id="GO:0000956">
    <property type="term" value="P:nuclear-transcribed mRNA catabolic process"/>
    <property type="evidence" value="ECO:0007669"/>
    <property type="project" value="TreeGrafter"/>
</dbReference>
<dbReference type="InterPro" id="IPR001878">
    <property type="entry name" value="Znf_CCHC"/>
</dbReference>
<feature type="region of interest" description="Disordered" evidence="18">
    <location>
        <begin position="501"/>
        <end position="578"/>
    </location>
</feature>
<evidence type="ECO:0000256" key="12">
    <source>
        <dbReference type="ARBA" id="ARBA00022839"/>
    </source>
</evidence>
<dbReference type="CDD" id="cd18673">
    <property type="entry name" value="PIN_XRN1-2-like"/>
    <property type="match status" value="1"/>
</dbReference>
<evidence type="ECO:0000256" key="9">
    <source>
        <dbReference type="ARBA" id="ARBA00022771"/>
    </source>
</evidence>
<dbReference type="InterPro" id="IPR036875">
    <property type="entry name" value="Znf_CCHC_sf"/>
</dbReference>
<evidence type="ECO:0000256" key="15">
    <source>
        <dbReference type="ARBA" id="ARBA00046137"/>
    </source>
</evidence>
<feature type="region of interest" description="Disordered" evidence="18">
    <location>
        <begin position="111"/>
        <end position="136"/>
    </location>
</feature>
<evidence type="ECO:0000256" key="6">
    <source>
        <dbReference type="ARBA" id="ARBA00022664"/>
    </source>
</evidence>
<evidence type="ECO:0000313" key="21">
    <source>
        <dbReference type="Proteomes" id="UP001212841"/>
    </source>
</evidence>
<feature type="compositionally biased region" description="Basic and acidic residues" evidence="18">
    <location>
        <begin position="125"/>
        <end position="136"/>
    </location>
</feature>
<sequence>MGIPALFRWLSQKYPKVTTPVIEEQPREVNGHVLPVDTSKQNPNGFEFDNLYLDMNGIIHPCCHPEDKPAPASEDEMFVEIFKYIDRIMGMIRPRKVLYMAIDGVAPRAKMNQQRSRRFRAAQESQEKADEEEKLRKEWEAAGDKMPEKEKKEHFDSNCITPGTPFMANLAVCLRYYIAERLQTDPGWRNLKVILSDASVPGEGEHKVMDYIRRQRATPGYDPNTSHCLYGLDADLIMLALATHEPHFRILREDVFAKDGNNNCFICGQSGHMAAQCQGKPKEKNGEFDEKGKGDELKPFIFLHVNILREYLEAELKVNDLPFDWDLERAMDDWVFMCFFVGNDFLPHLPSLEIREGAIDKLIDLWKKNLPNWGGYLTNSGDIELDKVERMMVDLGNLEDEIFRHRREVEVRKRDARIRRAREQRDRDEAKARGEPWNGVPNIAQHMLPEMFPAKGFVQAKEAAERAKQIAAELTKSAPPKGASIDANKAAADALRASLGVKVETEPVSPESPTGSPSSPAKRKHDEVEEEAETKPEEEDTIMGEVEGGKAEDAEDELEAEAEAEIEAEDEGVEETLTVAEVPIPKVHKPTPEEEEELPHDDVRLWESGWKQRYYIQKFQVDETDIAFRRQVVTSYVEGLCWVLKYYYQGCQSWHWYFPYHYSPFASDFDFISSLDIKFELGQPFKPVEQLMGVLPAASRAHIPKCFHGLMLDPESEILDFYPEKFPIDLNGKKYAWQGVALLPFIDEQRLLQALTPLYSRMTPEEQMRNEKGNEVLVVGSGHLLFEPFCALFGKRSSDKPVPIDPKLSQRMLGSVLPDPEACIPGSTFESPLSHLGLPDITDNRSLSVIYFMPIVPAGYIFKAHLLD</sequence>
<dbReference type="InterPro" id="IPR004859">
    <property type="entry name" value="Xrn1_N"/>
</dbReference>
<dbReference type="GO" id="GO:0005634">
    <property type="term" value="C:nucleus"/>
    <property type="evidence" value="ECO:0007669"/>
    <property type="project" value="UniProtKB-SubCell"/>
</dbReference>
<keyword evidence="10" id="KW-0378">Hydrolase</keyword>
<keyword evidence="5" id="KW-0698">rRNA processing</keyword>
<keyword evidence="8" id="KW-0479">Metal-binding</keyword>
<keyword evidence="7" id="KW-0540">Nuclease</keyword>
<dbReference type="FunFam" id="3.40.50.12390:FF:000001">
    <property type="entry name" value="5'-3' exoribonuclease"/>
    <property type="match status" value="1"/>
</dbReference>
<dbReference type="FunFam" id="3.40.50.12390:FF:000003">
    <property type="entry name" value="5'-3' exoribonuclease"/>
    <property type="match status" value="1"/>
</dbReference>
<keyword evidence="21" id="KW-1185">Reference proteome</keyword>
<feature type="non-terminal residue" evidence="20">
    <location>
        <position position="868"/>
    </location>
</feature>
<evidence type="ECO:0000256" key="13">
    <source>
        <dbReference type="ARBA" id="ARBA00023054"/>
    </source>
</evidence>
<dbReference type="SMART" id="SM00343">
    <property type="entry name" value="ZnF_C2HC"/>
    <property type="match status" value="1"/>
</dbReference>
<evidence type="ECO:0000256" key="2">
    <source>
        <dbReference type="ARBA" id="ARBA00006994"/>
    </source>
</evidence>
<keyword evidence="13" id="KW-0175">Coiled coil</keyword>